<reference evidence="3" key="1">
    <citation type="submission" date="2023-07" db="EMBL/GenBank/DDBJ databases">
        <authorList>
            <person name="Yang W."/>
            <person name="Chen J."/>
            <person name="Ji P."/>
            <person name="Hu F."/>
        </authorList>
    </citation>
    <scope>NUCLEOTIDE SEQUENCE</scope>
    <source>
        <strain evidence="3">CRE-138-0111</strain>
    </source>
</reference>
<name>A0ABT9ALT7_9GAMM</name>
<evidence type="ECO:0000256" key="2">
    <source>
        <dbReference type="SAM" id="Phobius"/>
    </source>
</evidence>
<feature type="transmembrane region" description="Helical" evidence="2">
    <location>
        <begin position="6"/>
        <end position="27"/>
    </location>
</feature>
<gene>
    <name evidence="3" type="ORF">Q5E86_03995</name>
</gene>
<reference evidence="3" key="2">
    <citation type="journal article" date="2024" name="Int. J. Antimicrob. Agents">
        <title>Identification of a novel Providencia species showing multi-drug-resistant in three patients with hospital-acquired infection.</title>
        <authorList>
            <person name="Yang W."/>
            <person name="Chen J."/>
            <person name="Yang F."/>
            <person name="Ji P."/>
            <person name="Shen S."/>
            <person name="Yin D."/>
            <person name="Hu F."/>
        </authorList>
    </citation>
    <scope>NUCLEOTIDE SEQUENCE</scope>
    <source>
        <strain evidence="3">CRE-138-0111</strain>
    </source>
</reference>
<evidence type="ECO:0000256" key="1">
    <source>
        <dbReference type="SAM" id="MobiDB-lite"/>
    </source>
</evidence>
<keyword evidence="2" id="KW-0472">Membrane</keyword>
<feature type="region of interest" description="Disordered" evidence="1">
    <location>
        <begin position="157"/>
        <end position="202"/>
    </location>
</feature>
<organism evidence="3 4">
    <name type="scientific">Providencia huashanensis</name>
    <dbReference type="NCBI Taxonomy" id="3037798"/>
    <lineage>
        <taxon>Bacteria</taxon>
        <taxon>Pseudomonadati</taxon>
        <taxon>Pseudomonadota</taxon>
        <taxon>Gammaproteobacteria</taxon>
        <taxon>Enterobacterales</taxon>
        <taxon>Morganellaceae</taxon>
        <taxon>Providencia</taxon>
    </lineage>
</organism>
<keyword evidence="4" id="KW-1185">Reference proteome</keyword>
<dbReference type="EMBL" id="JAUQTG010000001">
    <property type="protein sequence ID" value="MDO7855551.1"/>
    <property type="molecule type" value="Genomic_DNA"/>
</dbReference>
<evidence type="ECO:0000313" key="3">
    <source>
        <dbReference type="EMBL" id="MDO7855551.1"/>
    </source>
</evidence>
<evidence type="ECO:0000313" key="4">
    <source>
        <dbReference type="Proteomes" id="UP001176478"/>
    </source>
</evidence>
<comment type="caution">
    <text evidence="3">The sequence shown here is derived from an EMBL/GenBank/DDBJ whole genome shotgun (WGS) entry which is preliminary data.</text>
</comment>
<keyword evidence="2" id="KW-0812">Transmembrane</keyword>
<protein>
    <submittedName>
        <fullName evidence="3">Uncharacterized protein</fullName>
    </submittedName>
</protein>
<proteinExistence type="predicted"/>
<keyword evidence="2" id="KW-1133">Transmembrane helix</keyword>
<accession>A0ABT9ALT7</accession>
<feature type="compositionally biased region" description="Basic and acidic residues" evidence="1">
    <location>
        <begin position="190"/>
        <end position="202"/>
    </location>
</feature>
<sequence>MNTTLIRYAITAVAGALIVGGFSALMATNIMQSKVDDEIKARQAMALEFEQAQRTTAESNTDALKQLVHQQQEQLKKNVEISNQVYDELKKITMVASRIEQQIPDALAQDGDHYTGIGANGLRLYLSAFGYGSDSGGNFRVPTAPERLITTPTKTAAPAIGQAGSPAQARQGLRPMEPKPRSQVDGVTDVGHRNTQDEPWRW</sequence>
<dbReference type="Proteomes" id="UP001176478">
    <property type="component" value="Unassembled WGS sequence"/>
</dbReference>